<gene>
    <name evidence="2" type="ORF">H3L94_09650</name>
</gene>
<evidence type="ECO:0000256" key="1">
    <source>
        <dbReference type="SAM" id="Phobius"/>
    </source>
</evidence>
<protein>
    <submittedName>
        <fullName evidence="2">Uncharacterized protein</fullName>
    </submittedName>
</protein>
<evidence type="ECO:0000313" key="2">
    <source>
        <dbReference type="EMBL" id="QMT40103.1"/>
    </source>
</evidence>
<reference evidence="2 3" key="1">
    <citation type="submission" date="2020-07" db="EMBL/GenBank/DDBJ databases">
        <title>Genomic diversity of species in the Neisseriaceae family.</title>
        <authorList>
            <person name="Vincent A.T."/>
            <person name="Bernet E."/>
            <person name="Veyrier F.J."/>
        </authorList>
    </citation>
    <scope>NUCLEOTIDE SEQUENCE [LARGE SCALE GENOMIC DNA]</scope>
    <source>
        <strain evidence="2 3">DSM 22244</strain>
    </source>
</reference>
<dbReference type="Proteomes" id="UP000514752">
    <property type="component" value="Chromosome"/>
</dbReference>
<feature type="transmembrane region" description="Helical" evidence="1">
    <location>
        <begin position="70"/>
        <end position="90"/>
    </location>
</feature>
<dbReference type="AlphaFoldDB" id="A0A7D7N5H0"/>
<dbReference type="KEGG" id="nsg:H3L94_09650"/>
<name>A0A7D7N5H0_9NEIS</name>
<keyword evidence="1" id="KW-0472">Membrane</keyword>
<keyword evidence="1" id="KW-0812">Transmembrane</keyword>
<feature type="transmembrane region" description="Helical" evidence="1">
    <location>
        <begin position="96"/>
        <end position="116"/>
    </location>
</feature>
<accession>A0A7D7N5H0</accession>
<feature type="transmembrane region" description="Helical" evidence="1">
    <location>
        <begin position="12"/>
        <end position="29"/>
    </location>
</feature>
<dbReference type="RefSeq" id="WP_182121845.1">
    <property type="nucleotide sequence ID" value="NZ_CP059567.1"/>
</dbReference>
<organism evidence="2 3">
    <name type="scientific">Neisseria shayeganii</name>
    <dbReference type="NCBI Taxonomy" id="607712"/>
    <lineage>
        <taxon>Bacteria</taxon>
        <taxon>Pseudomonadati</taxon>
        <taxon>Pseudomonadota</taxon>
        <taxon>Betaproteobacteria</taxon>
        <taxon>Neisseriales</taxon>
        <taxon>Neisseriaceae</taxon>
        <taxon>Neisseria</taxon>
    </lineage>
</organism>
<evidence type="ECO:0000313" key="3">
    <source>
        <dbReference type="Proteomes" id="UP000514752"/>
    </source>
</evidence>
<sequence length="119" mass="12615">MENGKNNSRKLGFAGLAFIAAAMLLTPLNEGVFLFIKKILLVLGYALCMASTVSILMGKRVGLRHLSASIFSDAGLVGLLAFQVIGGLLACVILDGSYFVLFFVGACCGALAWWLLAKK</sequence>
<proteinExistence type="predicted"/>
<keyword evidence="1" id="KW-1133">Transmembrane helix</keyword>
<dbReference type="EMBL" id="CP059567">
    <property type="protein sequence ID" value="QMT40103.1"/>
    <property type="molecule type" value="Genomic_DNA"/>
</dbReference>
<feature type="transmembrane region" description="Helical" evidence="1">
    <location>
        <begin position="35"/>
        <end position="58"/>
    </location>
</feature>